<name>A0A498MG32_LABRO</name>
<dbReference type="AlphaFoldDB" id="A0A498MG32"/>
<gene>
    <name evidence="1" type="ORF">ROHU_026510</name>
</gene>
<evidence type="ECO:0000313" key="2">
    <source>
        <dbReference type="Proteomes" id="UP000290572"/>
    </source>
</evidence>
<accession>A0A498MG32</accession>
<keyword evidence="2" id="KW-1185">Reference proteome</keyword>
<sequence length="233" mass="26565">MAILLSITKFEQKDDHEFDLCTLVNPDGAINVSYHAACTIQAIDLSMDVLWSRCGLQEVVGARGTLFPVYSMAEAANFQSNIDHMPLDVDPTLRQVLCEDGCNVNFVQLYAVTPHCYESSTPRHPVSRVITMCDLHIEKHRRIILTNAERYVDYMEDLGRKTDQNMRAKVMGEELVKILLADQYQRNDCLPIQALKGPERPIGNLSDCRTVGELTREICDWRAFTYPHNHRPL</sequence>
<organism evidence="1 2">
    <name type="scientific">Labeo rohita</name>
    <name type="common">Indian major carp</name>
    <name type="synonym">Cyprinus rohita</name>
    <dbReference type="NCBI Taxonomy" id="84645"/>
    <lineage>
        <taxon>Eukaryota</taxon>
        <taxon>Metazoa</taxon>
        <taxon>Chordata</taxon>
        <taxon>Craniata</taxon>
        <taxon>Vertebrata</taxon>
        <taxon>Euteleostomi</taxon>
        <taxon>Actinopterygii</taxon>
        <taxon>Neopterygii</taxon>
        <taxon>Teleostei</taxon>
        <taxon>Ostariophysi</taxon>
        <taxon>Cypriniformes</taxon>
        <taxon>Cyprinidae</taxon>
        <taxon>Labeoninae</taxon>
        <taxon>Labeonini</taxon>
        <taxon>Labeo</taxon>
    </lineage>
</organism>
<dbReference type="EMBL" id="QBIY01012734">
    <property type="protein sequence ID" value="RXN17906.1"/>
    <property type="molecule type" value="Genomic_DNA"/>
</dbReference>
<protein>
    <submittedName>
        <fullName evidence="1">Uncharacterized protein</fullName>
    </submittedName>
</protein>
<dbReference type="Proteomes" id="UP000290572">
    <property type="component" value="Unassembled WGS sequence"/>
</dbReference>
<evidence type="ECO:0000313" key="1">
    <source>
        <dbReference type="EMBL" id="RXN17906.1"/>
    </source>
</evidence>
<proteinExistence type="predicted"/>
<reference evidence="1 2" key="1">
    <citation type="submission" date="2018-03" db="EMBL/GenBank/DDBJ databases">
        <title>Draft genome sequence of Rohu Carp (Labeo rohita).</title>
        <authorList>
            <person name="Das P."/>
            <person name="Kushwaha B."/>
            <person name="Joshi C.G."/>
            <person name="Kumar D."/>
            <person name="Nagpure N.S."/>
            <person name="Sahoo L."/>
            <person name="Das S.P."/>
            <person name="Bit A."/>
            <person name="Patnaik S."/>
            <person name="Meher P.K."/>
            <person name="Jayasankar P."/>
            <person name="Koringa P.G."/>
            <person name="Patel N.V."/>
            <person name="Hinsu A.T."/>
            <person name="Kumar R."/>
            <person name="Pandey M."/>
            <person name="Agarwal S."/>
            <person name="Srivastava S."/>
            <person name="Singh M."/>
            <person name="Iquebal M.A."/>
            <person name="Jaiswal S."/>
            <person name="Angadi U.B."/>
            <person name="Kumar N."/>
            <person name="Raza M."/>
            <person name="Shah T.M."/>
            <person name="Rai A."/>
            <person name="Jena J.K."/>
        </authorList>
    </citation>
    <scope>NUCLEOTIDE SEQUENCE [LARGE SCALE GENOMIC DNA]</scope>
    <source>
        <strain evidence="1">DASCIFA01</strain>
        <tissue evidence="1">Testis</tissue>
    </source>
</reference>
<comment type="caution">
    <text evidence="1">The sequence shown here is derived from an EMBL/GenBank/DDBJ whole genome shotgun (WGS) entry which is preliminary data.</text>
</comment>